<dbReference type="SUPFAM" id="SSF51695">
    <property type="entry name" value="PLC-like phosphodiesterases"/>
    <property type="match status" value="1"/>
</dbReference>
<dbReference type="Proteomes" id="UP000826195">
    <property type="component" value="Unassembled WGS sequence"/>
</dbReference>
<evidence type="ECO:0000259" key="2">
    <source>
        <dbReference type="SMART" id="SM00148"/>
    </source>
</evidence>
<keyword evidence="1" id="KW-0812">Transmembrane</keyword>
<feature type="transmembrane region" description="Helical" evidence="1">
    <location>
        <begin position="433"/>
        <end position="455"/>
    </location>
</feature>
<feature type="domain" description="Phosphatidylinositol-specific phospholipase C X" evidence="2">
    <location>
        <begin position="478"/>
        <end position="616"/>
    </location>
</feature>
<protein>
    <recommendedName>
        <fullName evidence="2">Phosphatidylinositol-specific phospholipase C X domain-containing protein</fullName>
    </recommendedName>
</protein>
<evidence type="ECO:0000313" key="3">
    <source>
        <dbReference type="EMBL" id="KAH0546965.1"/>
    </source>
</evidence>
<name>A0AAV7I8C2_COTGL</name>
<comment type="caution">
    <text evidence="3">The sequence shown here is derived from an EMBL/GenBank/DDBJ whole genome shotgun (WGS) entry which is preliminary data.</text>
</comment>
<organism evidence="3 4">
    <name type="scientific">Cotesia glomerata</name>
    <name type="common">Lepidopteran parasitic wasp</name>
    <name type="synonym">Apanteles glomeratus</name>
    <dbReference type="NCBI Taxonomy" id="32391"/>
    <lineage>
        <taxon>Eukaryota</taxon>
        <taxon>Metazoa</taxon>
        <taxon>Ecdysozoa</taxon>
        <taxon>Arthropoda</taxon>
        <taxon>Hexapoda</taxon>
        <taxon>Insecta</taxon>
        <taxon>Pterygota</taxon>
        <taxon>Neoptera</taxon>
        <taxon>Endopterygota</taxon>
        <taxon>Hymenoptera</taxon>
        <taxon>Apocrita</taxon>
        <taxon>Ichneumonoidea</taxon>
        <taxon>Braconidae</taxon>
        <taxon>Microgastrinae</taxon>
        <taxon>Cotesia</taxon>
    </lineage>
</organism>
<dbReference type="InterPro" id="IPR017946">
    <property type="entry name" value="PLC-like_Pdiesterase_TIM-brl"/>
</dbReference>
<reference evidence="3 4" key="1">
    <citation type="journal article" date="2021" name="J. Hered.">
        <title>A chromosome-level genome assembly of the parasitoid wasp, Cotesia glomerata (Hymenoptera: Braconidae).</title>
        <authorList>
            <person name="Pinto B.J."/>
            <person name="Weis J.J."/>
            <person name="Gamble T."/>
            <person name="Ode P.J."/>
            <person name="Paul R."/>
            <person name="Zaspel J.M."/>
        </authorList>
    </citation>
    <scope>NUCLEOTIDE SEQUENCE [LARGE SCALE GENOMIC DNA]</scope>
    <source>
        <strain evidence="3">CgM1</strain>
    </source>
</reference>
<dbReference type="InterPro" id="IPR051057">
    <property type="entry name" value="PI-PLC_domain"/>
</dbReference>
<keyword evidence="1" id="KW-1133">Transmembrane helix</keyword>
<gene>
    <name evidence="3" type="ORF">KQX54_016451</name>
</gene>
<dbReference type="GO" id="GO:0008081">
    <property type="term" value="F:phosphoric diester hydrolase activity"/>
    <property type="evidence" value="ECO:0007669"/>
    <property type="project" value="InterPro"/>
</dbReference>
<dbReference type="PANTHER" id="PTHR13593:SF113">
    <property type="entry name" value="SI:DKEY-266F7.9"/>
    <property type="match status" value="1"/>
</dbReference>
<dbReference type="Gene3D" id="3.20.20.190">
    <property type="entry name" value="Phosphatidylinositol (PI) phosphodiesterase"/>
    <property type="match status" value="1"/>
</dbReference>
<accession>A0AAV7I8C2</accession>
<dbReference type="EMBL" id="JAHXZJ010002237">
    <property type="protein sequence ID" value="KAH0546965.1"/>
    <property type="molecule type" value="Genomic_DNA"/>
</dbReference>
<evidence type="ECO:0000256" key="1">
    <source>
        <dbReference type="SAM" id="Phobius"/>
    </source>
</evidence>
<dbReference type="AlphaFoldDB" id="A0AAV7I8C2"/>
<dbReference type="PANTHER" id="PTHR13593">
    <property type="match status" value="1"/>
</dbReference>
<dbReference type="PROSITE" id="PS50007">
    <property type="entry name" value="PIPLC_X_DOMAIN"/>
    <property type="match status" value="1"/>
</dbReference>
<proteinExistence type="predicted"/>
<dbReference type="SMART" id="SM00148">
    <property type="entry name" value="PLCXc"/>
    <property type="match status" value="1"/>
</dbReference>
<dbReference type="Pfam" id="PF26146">
    <property type="entry name" value="PI-PLC_X"/>
    <property type="match status" value="1"/>
</dbReference>
<dbReference type="InterPro" id="IPR000909">
    <property type="entry name" value="PLipase_C_PInositol-sp_X_dom"/>
</dbReference>
<sequence length="727" mass="83865">MDKKVFCSLQGRSKCVKFQRDPSVSDVAIIRDKIHDICERDTCLKKFIENKVIVVQKKDNDKDVWIDVEDDDIVEDKEKLNILLLPTPEAATDSQIPLDSEISVDEKKIDQSKKMISIVKTGPGSIKMPAILPSLTYDLKKKVEDLGVLASQKDLIYHWASFLWETTDGQPMKIDYQNLASTIVSAYPLLKGGPKGYDIVRTQLSTWIRNHRTTLKKQGKKRNAEENINHVPKMSKVEVSNETSEVSTLNVSRALLELEKKQGKEGNTSHVQRLIKLTLNERLNWIKNEAKSILEVVRKYPHLNDCDSILFEFYNLKNTTEDSIFKNIQLIKVKKEVKPLFTFKQARSSTDCLVTEENESPRAIIYSDNKEISAAFIVADTNVRVQVSNPTVPKVVATLLAAYYVWDTVFPKQYLNMLEYIDSKSKIKKMFKILLLIIIVAILCSETMGCGYPILEPIRPTRPVSQTNPSTHLSNLPDSRRLNTVALLGTHDSAAYSVRGRLTNTQVMNITEQLEFGVRVFDMRVRRKNNEFAMHHNFVFLNQMFEDILKEIKIFLKAHRQELVILLMQEEYEAENSTLNVCGIFKKYVQNEGRFVRYWSLSNTIGEHRGKILFGQVHHSFSRCIVYLPCTTQNFWQMTYLDAYIDKWKMIKNLQDKMFDPNIYNLCYINYLSGHGGFLESPFDIAKFMNPRMTNYFRNPRNTLYIIIADFPTAELATKIIDSNQLL</sequence>
<keyword evidence="4" id="KW-1185">Reference proteome</keyword>
<evidence type="ECO:0000313" key="4">
    <source>
        <dbReference type="Proteomes" id="UP000826195"/>
    </source>
</evidence>
<keyword evidence="1" id="KW-0472">Membrane</keyword>
<dbReference type="GO" id="GO:0006629">
    <property type="term" value="P:lipid metabolic process"/>
    <property type="evidence" value="ECO:0007669"/>
    <property type="project" value="InterPro"/>
</dbReference>